<dbReference type="EC" id="2.7.4.1" evidence="6 7"/>
<dbReference type="InterPro" id="IPR036832">
    <property type="entry name" value="PPK_N_dom_sf"/>
</dbReference>
<dbReference type="Gene3D" id="1.20.58.310">
    <property type="entry name" value="Polyphosphate kinase N-terminal domain"/>
    <property type="match status" value="1"/>
</dbReference>
<feature type="binding site" evidence="6">
    <location>
        <position position="404"/>
    </location>
    <ligand>
        <name>Mg(2+)</name>
        <dbReference type="ChEBI" id="CHEBI:18420"/>
    </ligand>
</feature>
<evidence type="ECO:0000313" key="12">
    <source>
        <dbReference type="EMBL" id="MDZ8120387.1"/>
    </source>
</evidence>
<comment type="PTM">
    <text evidence="6 7">An intermediate of this reaction is the autophosphorylated ppk in which a phosphate is covalently linked to a histidine residue through a N-P bond.</text>
</comment>
<evidence type="ECO:0000259" key="9">
    <source>
        <dbReference type="Pfam" id="PF13089"/>
    </source>
</evidence>
<evidence type="ECO:0000256" key="3">
    <source>
        <dbReference type="ARBA" id="ARBA00022741"/>
    </source>
</evidence>
<protein>
    <recommendedName>
        <fullName evidence="6 7">Polyphosphate kinase</fullName>
        <ecNumber evidence="6 7">2.7.4.1</ecNumber>
    </recommendedName>
    <alternativeName>
        <fullName evidence="6">ATP-polyphosphate phosphotransferase</fullName>
    </alternativeName>
    <alternativeName>
        <fullName evidence="6">Polyphosphoric acid kinase</fullName>
    </alternativeName>
</protein>
<dbReference type="InterPro" id="IPR003414">
    <property type="entry name" value="PP_kinase"/>
</dbReference>
<feature type="domain" description="Polyphosphate kinase C-terminal" evidence="11">
    <location>
        <begin position="331"/>
        <end position="495"/>
    </location>
</feature>
<dbReference type="Gene3D" id="3.30.1840.10">
    <property type="entry name" value="Polyphosphate kinase middle domain"/>
    <property type="match status" value="1"/>
</dbReference>
<evidence type="ECO:0000256" key="7">
    <source>
        <dbReference type="RuleBase" id="RU003800"/>
    </source>
</evidence>
<dbReference type="NCBIfam" id="NF003917">
    <property type="entry name" value="PRK05443.1-1"/>
    <property type="match status" value="1"/>
</dbReference>
<feature type="active site" description="Phosphohistidine intermediate" evidence="6">
    <location>
        <position position="434"/>
    </location>
</feature>
<gene>
    <name evidence="12" type="primary">ppk1</name>
    <name evidence="6" type="synonym">ppk</name>
    <name evidence="12" type="ORF">P9H32_17280</name>
</gene>
<dbReference type="Pfam" id="PF17941">
    <property type="entry name" value="PP_kinase_C_1"/>
    <property type="match status" value="1"/>
</dbReference>
<keyword evidence="1 6" id="KW-0597">Phosphoprotein</keyword>
<feature type="domain" description="Polyphosphate kinase N-terminal" evidence="9">
    <location>
        <begin position="10"/>
        <end position="114"/>
    </location>
</feature>
<dbReference type="RefSeq" id="WP_322610160.1">
    <property type="nucleotide sequence ID" value="NZ_JARVCO010000012.1"/>
</dbReference>
<dbReference type="GO" id="GO:0008976">
    <property type="term" value="F:polyphosphate kinase activity"/>
    <property type="evidence" value="ECO:0007669"/>
    <property type="project" value="UniProtKB-EC"/>
</dbReference>
<dbReference type="Pfam" id="PF13089">
    <property type="entry name" value="PP_kinase_N"/>
    <property type="match status" value="1"/>
</dbReference>
<dbReference type="SUPFAM" id="SSF140356">
    <property type="entry name" value="PPK N-terminal domain-like"/>
    <property type="match status" value="1"/>
</dbReference>
<keyword evidence="5 6" id="KW-0067">ATP-binding</keyword>
<accession>A0ABU5N1V2</accession>
<evidence type="ECO:0000259" key="8">
    <source>
        <dbReference type="Pfam" id="PF02503"/>
    </source>
</evidence>
<dbReference type="InterPro" id="IPR041108">
    <property type="entry name" value="PP_kinase_C_1"/>
</dbReference>
<reference evidence="12 13" key="1">
    <citation type="journal article" date="2024" name="Appl. Environ. Microbiol.">
        <title>Pontiella agarivorans sp. nov., a novel marine anaerobic bacterium capable of degrading macroalgal polysaccharides and fixing nitrogen.</title>
        <authorList>
            <person name="Liu N."/>
            <person name="Kivenson V."/>
            <person name="Peng X."/>
            <person name="Cui Z."/>
            <person name="Lankiewicz T.S."/>
            <person name="Gosselin K.M."/>
            <person name="English C.J."/>
            <person name="Blair E.M."/>
            <person name="O'Malley M.A."/>
            <person name="Valentine D.L."/>
        </authorList>
    </citation>
    <scope>NUCLEOTIDE SEQUENCE [LARGE SCALE GENOMIC DNA]</scope>
    <source>
        <strain evidence="12 13">NLcol2</strain>
    </source>
</reference>
<dbReference type="InterPro" id="IPR024953">
    <property type="entry name" value="PP_kinase_middle"/>
</dbReference>
<feature type="binding site" evidence="6">
    <location>
        <position position="374"/>
    </location>
    <ligand>
        <name>Mg(2+)</name>
        <dbReference type="ChEBI" id="CHEBI:18420"/>
    </ligand>
</feature>
<keyword evidence="2 6" id="KW-0808">Transferase</keyword>
<organism evidence="12 13">
    <name type="scientific">Pontiella agarivorans</name>
    <dbReference type="NCBI Taxonomy" id="3038953"/>
    <lineage>
        <taxon>Bacteria</taxon>
        <taxon>Pseudomonadati</taxon>
        <taxon>Kiritimatiellota</taxon>
        <taxon>Kiritimatiellia</taxon>
        <taxon>Kiritimatiellales</taxon>
        <taxon>Pontiellaceae</taxon>
        <taxon>Pontiella</taxon>
    </lineage>
</organism>
<feature type="domain" description="Polyphosphate kinase C-terminal" evidence="10">
    <location>
        <begin position="504"/>
        <end position="668"/>
    </location>
</feature>
<dbReference type="EMBL" id="JARVCO010000012">
    <property type="protein sequence ID" value="MDZ8120387.1"/>
    <property type="molecule type" value="Genomic_DNA"/>
</dbReference>
<evidence type="ECO:0000256" key="5">
    <source>
        <dbReference type="ARBA" id="ARBA00022840"/>
    </source>
</evidence>
<comment type="catalytic activity">
    <reaction evidence="6 7">
        <text>[phosphate](n) + ATP = [phosphate](n+1) + ADP</text>
        <dbReference type="Rhea" id="RHEA:19573"/>
        <dbReference type="Rhea" id="RHEA-COMP:9859"/>
        <dbReference type="Rhea" id="RHEA-COMP:14280"/>
        <dbReference type="ChEBI" id="CHEBI:16838"/>
        <dbReference type="ChEBI" id="CHEBI:30616"/>
        <dbReference type="ChEBI" id="CHEBI:456216"/>
        <dbReference type="EC" id="2.7.4.1"/>
    </reaction>
</comment>
<feature type="binding site" evidence="6">
    <location>
        <position position="48"/>
    </location>
    <ligand>
        <name>ATP</name>
        <dbReference type="ChEBI" id="CHEBI:30616"/>
    </ligand>
</feature>
<dbReference type="SUPFAM" id="SSF143724">
    <property type="entry name" value="PHP14-like"/>
    <property type="match status" value="1"/>
</dbReference>
<comment type="caution">
    <text evidence="12">The sequence shown here is derived from an EMBL/GenBank/DDBJ whole genome shotgun (WGS) entry which is preliminary data.</text>
</comment>
<dbReference type="PIRSF" id="PIRSF015589">
    <property type="entry name" value="PP_kinase"/>
    <property type="match status" value="1"/>
</dbReference>
<dbReference type="Pfam" id="PF02503">
    <property type="entry name" value="PP_kinase"/>
    <property type="match status" value="1"/>
</dbReference>
<keyword evidence="4 6" id="KW-0418">Kinase</keyword>
<name>A0ABU5N1V2_9BACT</name>
<evidence type="ECO:0000259" key="11">
    <source>
        <dbReference type="Pfam" id="PF17941"/>
    </source>
</evidence>
<dbReference type="CDD" id="cd09165">
    <property type="entry name" value="PLDc_PaPPK1_C1_like"/>
    <property type="match status" value="1"/>
</dbReference>
<feature type="domain" description="Polyphosphate kinase middle" evidence="8">
    <location>
        <begin position="124"/>
        <end position="303"/>
    </location>
</feature>
<evidence type="ECO:0000256" key="1">
    <source>
        <dbReference type="ARBA" id="ARBA00022553"/>
    </source>
</evidence>
<dbReference type="PANTHER" id="PTHR30218">
    <property type="entry name" value="POLYPHOSPHATE KINASE"/>
    <property type="match status" value="1"/>
</dbReference>
<dbReference type="NCBIfam" id="NF003921">
    <property type="entry name" value="PRK05443.2-2"/>
    <property type="match status" value="1"/>
</dbReference>
<feature type="binding site" evidence="6">
    <location>
        <position position="467"/>
    </location>
    <ligand>
        <name>ATP</name>
        <dbReference type="ChEBI" id="CHEBI:30616"/>
    </ligand>
</feature>
<dbReference type="InterPro" id="IPR025198">
    <property type="entry name" value="PPK_N_dom"/>
</dbReference>
<dbReference type="PANTHER" id="PTHR30218:SF0">
    <property type="entry name" value="POLYPHOSPHATE KINASE"/>
    <property type="match status" value="1"/>
</dbReference>
<proteinExistence type="inferred from homology"/>
<dbReference type="SUPFAM" id="SSF56024">
    <property type="entry name" value="Phospholipase D/nuclease"/>
    <property type="match status" value="2"/>
</dbReference>
<evidence type="ECO:0000259" key="10">
    <source>
        <dbReference type="Pfam" id="PF13090"/>
    </source>
</evidence>
<dbReference type="InterPro" id="IPR036830">
    <property type="entry name" value="PP_kinase_middle_dom_sf"/>
</dbReference>
<comment type="similarity">
    <text evidence="6 7">Belongs to the polyphosphate kinase 1 (PPK1) family.</text>
</comment>
<sequence>MAKTTPKSNYFNRELSWLEFNQRVLEQAKDPRNPMLERLKFLAITASNLDEFFMVRVGGLAMARKAGLRKKDPAGMTPLAQLKEIYPRSQKMMKELHSCFNDVVSPALERGGIRHADIHALTAEQDAFVFELFKEELFPVITPVALCDGQSVPMIRNLALNVLVRLQDKASGDRKNLYAVMSLDRAGSRIVQLPSDEGYVYVLREEVVKKYAADWFPGYEVMECAQFRITRNADFAVAENEAPDLMRGMEDVLEERKTGDCVRLEVKSAVSKGVLKFLSASLQVSAEAIFLIDDVLNMKDFMSMFIPGYDELKVEPWPPQASPDVIPNEPMFGQIAKKDLLFYHPYETFDPVVRFIEEAAADPDTMAIKMVLYRTSSDSAIIAALKRAAENGVNVTALIELKARFDEAQNISWSRALEQCGVQVIYGVKGYKTHAKICMVVRREPAGVVRYCHFGTGNYNESTAKLYGDISYMTCNPDLGNDAAGFFNALCGYAQPRDFNLISMAPISMRDKLLEMIDFEIERAKKGKKALVNAKVNSLVDVVLSEKLYEAAKAGVKINLNVRGICCLKPIANITVTSIIDRYLEHARIIHFHHGGKPRVYIASADWMPRNLDKRLELMVPVEDPGCRDQLIRMNEIHNADNQSAWVLKPSGTYERVSSRGVKKIRSQEVLYNNACSALVDAEKKRRTRFEPHRPESQST</sequence>
<evidence type="ECO:0000256" key="4">
    <source>
        <dbReference type="ARBA" id="ARBA00022777"/>
    </source>
</evidence>
<dbReference type="HAMAP" id="MF_00347">
    <property type="entry name" value="Polyphosphate_kinase"/>
    <property type="match status" value="1"/>
</dbReference>
<dbReference type="InterPro" id="IPR025200">
    <property type="entry name" value="PPK_C_dom2"/>
</dbReference>
<comment type="cofactor">
    <cofactor evidence="6">
        <name>Mg(2+)</name>
        <dbReference type="ChEBI" id="CHEBI:18420"/>
    </cofactor>
</comment>
<dbReference type="NCBIfam" id="TIGR03705">
    <property type="entry name" value="poly_P_kin"/>
    <property type="match status" value="1"/>
</dbReference>
<comment type="function">
    <text evidence="6 7">Catalyzes the reversible transfer of the terminal phosphate of ATP to form a long-chain polyphosphate (polyP).</text>
</comment>
<evidence type="ECO:0000256" key="6">
    <source>
        <dbReference type="HAMAP-Rule" id="MF_00347"/>
    </source>
</evidence>
<keyword evidence="6" id="KW-0479">Metal-binding</keyword>
<keyword evidence="6" id="KW-0460">Magnesium</keyword>
<dbReference type="Gene3D" id="3.30.870.10">
    <property type="entry name" value="Endonuclease Chain A"/>
    <property type="match status" value="2"/>
</dbReference>
<dbReference type="Pfam" id="PF13090">
    <property type="entry name" value="PP_kinase_C"/>
    <property type="match status" value="1"/>
</dbReference>
<dbReference type="Proteomes" id="UP001290861">
    <property type="component" value="Unassembled WGS sequence"/>
</dbReference>
<feature type="binding site" evidence="6">
    <location>
        <position position="563"/>
    </location>
    <ligand>
        <name>ATP</name>
        <dbReference type="ChEBI" id="CHEBI:30616"/>
    </ligand>
</feature>
<keyword evidence="13" id="KW-1185">Reference proteome</keyword>
<evidence type="ECO:0000256" key="2">
    <source>
        <dbReference type="ARBA" id="ARBA00022679"/>
    </source>
</evidence>
<dbReference type="CDD" id="cd09168">
    <property type="entry name" value="PLDc_PaPPK1_C2_like"/>
    <property type="match status" value="1"/>
</dbReference>
<keyword evidence="3 6" id="KW-0547">Nucleotide-binding</keyword>
<evidence type="ECO:0000313" key="13">
    <source>
        <dbReference type="Proteomes" id="UP001290861"/>
    </source>
</evidence>
<feature type="binding site" evidence="6">
    <location>
        <position position="586"/>
    </location>
    <ligand>
        <name>ATP</name>
        <dbReference type="ChEBI" id="CHEBI:30616"/>
    </ligand>
</feature>